<dbReference type="EMBL" id="CP072788">
    <property type="protein sequence ID" value="QTR03292.1"/>
    <property type="molecule type" value="Genomic_DNA"/>
</dbReference>
<organism evidence="2 3">
    <name type="scientific">Saccharothrix algeriensis</name>
    <dbReference type="NCBI Taxonomy" id="173560"/>
    <lineage>
        <taxon>Bacteria</taxon>
        <taxon>Bacillati</taxon>
        <taxon>Actinomycetota</taxon>
        <taxon>Actinomycetes</taxon>
        <taxon>Pseudonocardiales</taxon>
        <taxon>Pseudonocardiaceae</taxon>
        <taxon>Saccharothrix</taxon>
    </lineage>
</organism>
<proteinExistence type="predicted"/>
<dbReference type="Proteomes" id="UP000671828">
    <property type="component" value="Chromosome"/>
</dbReference>
<reference evidence="2" key="1">
    <citation type="submission" date="2021-04" db="EMBL/GenBank/DDBJ databases">
        <title>Saccharothrix algeriensis WGS.</title>
        <authorList>
            <person name="Stuskova K."/>
            <person name="Hakalova E."/>
            <person name="Tebbal A.B."/>
            <person name="Eichmeier A."/>
        </authorList>
    </citation>
    <scope>NUCLEOTIDE SEQUENCE</scope>
    <source>
        <strain evidence="2">NRRL B-24137</strain>
    </source>
</reference>
<feature type="non-terminal residue" evidence="2">
    <location>
        <position position="173"/>
    </location>
</feature>
<evidence type="ECO:0000313" key="2">
    <source>
        <dbReference type="EMBL" id="QTR03292.1"/>
    </source>
</evidence>
<accession>A0A8T8HXP2</accession>
<name>A0A8T8HXP2_9PSEU</name>
<feature type="region of interest" description="Disordered" evidence="1">
    <location>
        <begin position="1"/>
        <end position="61"/>
    </location>
</feature>
<protein>
    <submittedName>
        <fullName evidence="2">Transcriptional regulator</fullName>
    </submittedName>
</protein>
<dbReference type="AlphaFoldDB" id="A0A8T8HXP2"/>
<evidence type="ECO:0000313" key="3">
    <source>
        <dbReference type="Proteomes" id="UP000671828"/>
    </source>
</evidence>
<gene>
    <name evidence="2" type="ORF">J7S33_30905</name>
</gene>
<evidence type="ECO:0000256" key="1">
    <source>
        <dbReference type="SAM" id="MobiDB-lite"/>
    </source>
</evidence>
<feature type="compositionally biased region" description="Basic and acidic residues" evidence="1">
    <location>
        <begin position="16"/>
        <end position="27"/>
    </location>
</feature>
<feature type="compositionally biased region" description="Low complexity" evidence="1">
    <location>
        <begin position="34"/>
        <end position="45"/>
    </location>
</feature>
<sequence length="173" mass="17277">MRATRGRGGRLVLVLEGREGPEEDSARRGRACSPRAGGARGPVRPGRGRPRAARPGGGAAAGAGGGVVELGPLPADDVAALVAGLVGAPAGDNLRRFAAGAGGNPRYAREAVDVLVRDGLVEHRDGVAEIDADAAGQAPPSLVPVLTGWLGFLSPGAAEALRWVALLDDGCTA</sequence>